<dbReference type="EMBL" id="CP003235">
    <property type="protein sequence ID" value="AFC32621.1"/>
    <property type="molecule type" value="Genomic_DNA"/>
</dbReference>
<evidence type="ECO:0000313" key="2">
    <source>
        <dbReference type="Proteomes" id="UP000007523"/>
    </source>
</evidence>
<dbReference type="KEGG" id="pmq:PM3016_5964"/>
<organism evidence="1 2">
    <name type="scientific">Paenibacillus mucilaginosus 3016</name>
    <dbReference type="NCBI Taxonomy" id="1116391"/>
    <lineage>
        <taxon>Bacteria</taxon>
        <taxon>Bacillati</taxon>
        <taxon>Bacillota</taxon>
        <taxon>Bacilli</taxon>
        <taxon>Bacillales</taxon>
        <taxon>Paenibacillaceae</taxon>
        <taxon>Paenibacillus</taxon>
    </lineage>
</organism>
<accession>H6NPK9</accession>
<reference evidence="1 2" key="1">
    <citation type="journal article" date="2012" name="J. Bacteriol.">
        <title>Complete Genome Sequence of Paenibacillus mucilaginosus 3016, a Bacterium Functional as Microbial Fertilizer.</title>
        <authorList>
            <person name="Ma M."/>
            <person name="Wang Z."/>
            <person name="Li L."/>
            <person name="Jiang X."/>
            <person name="Guan D."/>
            <person name="Cao F."/>
            <person name="Chen H."/>
            <person name="Wang X."/>
            <person name="Shen D."/>
            <person name="Du B."/>
            <person name="Li J."/>
        </authorList>
    </citation>
    <scope>NUCLEOTIDE SEQUENCE [LARGE SCALE GENOMIC DNA]</scope>
    <source>
        <strain evidence="1 2">3016</strain>
    </source>
</reference>
<gene>
    <name evidence="1" type="ORF">PM3016_5964</name>
</gene>
<sequence>MRLAEGPRGERGALHRKGEACCARGQTPEGMAVAAARFRLPEAGGRAVFGPGSVREAWWICLAREGLSHPNETESSTASLQELAGLGAGSRLAGMTLPRRR</sequence>
<keyword evidence="2" id="KW-1185">Reference proteome</keyword>
<name>H6NPK9_9BACL</name>
<protein>
    <submittedName>
        <fullName evidence="1">Uncharacterized protein</fullName>
    </submittedName>
</protein>
<proteinExistence type="predicted"/>
<dbReference type="Proteomes" id="UP000007523">
    <property type="component" value="Chromosome"/>
</dbReference>
<evidence type="ECO:0000313" key="1">
    <source>
        <dbReference type="EMBL" id="AFC32621.1"/>
    </source>
</evidence>
<dbReference type="HOGENOM" id="CLU_180012_0_0_9"/>
<dbReference type="AlphaFoldDB" id="H6NPK9"/>
<dbReference type="RefSeq" id="WP_014371909.1">
    <property type="nucleotide sequence ID" value="NC_016935.1"/>
</dbReference>